<dbReference type="EMBL" id="KV878340">
    <property type="protein sequence ID" value="OJJ47502.1"/>
    <property type="molecule type" value="Genomic_DNA"/>
</dbReference>
<proteinExistence type="predicted"/>
<dbReference type="PANTHER" id="PTHR47706:SF11">
    <property type="entry name" value="ISOFLAVONE REDUCTASE FAMILY PROTEIN (AFU_ORTHOLOGUE AFUA_1G12510)"/>
    <property type="match status" value="1"/>
</dbReference>
<accession>A0A1L9SJT9</accession>
<dbReference type="OrthoDB" id="419598at2759"/>
<dbReference type="Proteomes" id="UP000184188">
    <property type="component" value="Unassembled WGS sequence"/>
</dbReference>
<dbReference type="InterPro" id="IPR008030">
    <property type="entry name" value="NmrA-like"/>
</dbReference>
<dbReference type="STRING" id="1073090.A0A1L9SJT9"/>
<dbReference type="InterPro" id="IPR051609">
    <property type="entry name" value="NmrA/Isoflavone_reductase-like"/>
</dbReference>
<name>A0A1L9SJT9_9EURO</name>
<evidence type="ECO:0000256" key="2">
    <source>
        <dbReference type="ARBA" id="ARBA00023002"/>
    </source>
</evidence>
<feature type="domain" description="NmrA-like" evidence="3">
    <location>
        <begin position="6"/>
        <end position="244"/>
    </location>
</feature>
<dbReference type="VEuPathDB" id="FungiDB:ASPZODRAFT_1698109"/>
<dbReference type="PANTHER" id="PTHR47706">
    <property type="entry name" value="NMRA-LIKE FAMILY PROTEIN"/>
    <property type="match status" value="1"/>
</dbReference>
<organism evidence="4 5">
    <name type="scientific">Penicilliopsis zonata CBS 506.65</name>
    <dbReference type="NCBI Taxonomy" id="1073090"/>
    <lineage>
        <taxon>Eukaryota</taxon>
        <taxon>Fungi</taxon>
        <taxon>Dikarya</taxon>
        <taxon>Ascomycota</taxon>
        <taxon>Pezizomycotina</taxon>
        <taxon>Eurotiomycetes</taxon>
        <taxon>Eurotiomycetidae</taxon>
        <taxon>Eurotiales</taxon>
        <taxon>Aspergillaceae</taxon>
        <taxon>Penicilliopsis</taxon>
    </lineage>
</organism>
<dbReference type="GeneID" id="34613373"/>
<sequence length="317" mass="34630">MSFQPKNVLFFGATGAIGSYILDAVLSARAEFDRLVIFTSQTTVQNKSTLLADLKEKYKVEVIVGDIQDEDAVKKAYEGIDTVVSAVGRGAIATQLPLIRLANASPSVKWFFPSEYGTDVAYSPASASEKPHQQKLKVRALLENKTEVPDLAYTYVVTGPFADYYVRFSGAREAGGWDVKNKKATLLSDRGESKISLTTMKDVGILTLAALRHPAAAFNKALRVNSFTTTPAEIQAEFERQTGGQPWSDVTYTSLETLRQSEAAAWESGSPAATVWTLRRIWTEGGTLYEQRDNALIGEPAMQTLTDVVSEAVRQAS</sequence>
<protein>
    <recommendedName>
        <fullName evidence="3">NmrA-like domain-containing protein</fullName>
    </recommendedName>
</protein>
<keyword evidence="1" id="KW-0521">NADP</keyword>
<dbReference type="AlphaFoldDB" id="A0A1L9SJT9"/>
<evidence type="ECO:0000256" key="1">
    <source>
        <dbReference type="ARBA" id="ARBA00022857"/>
    </source>
</evidence>
<dbReference type="Pfam" id="PF05368">
    <property type="entry name" value="NmrA"/>
    <property type="match status" value="1"/>
</dbReference>
<dbReference type="InterPro" id="IPR036291">
    <property type="entry name" value="NAD(P)-bd_dom_sf"/>
</dbReference>
<gene>
    <name evidence="4" type="ORF">ASPZODRAFT_1698109</name>
</gene>
<evidence type="ECO:0000259" key="3">
    <source>
        <dbReference type="Pfam" id="PF05368"/>
    </source>
</evidence>
<dbReference type="SUPFAM" id="SSF51735">
    <property type="entry name" value="NAD(P)-binding Rossmann-fold domains"/>
    <property type="match status" value="1"/>
</dbReference>
<dbReference type="RefSeq" id="XP_022582012.1">
    <property type="nucleotide sequence ID" value="XM_022726909.1"/>
</dbReference>
<dbReference type="Gene3D" id="3.90.25.10">
    <property type="entry name" value="UDP-galactose 4-epimerase, domain 1"/>
    <property type="match status" value="1"/>
</dbReference>
<dbReference type="Gene3D" id="3.40.50.720">
    <property type="entry name" value="NAD(P)-binding Rossmann-like Domain"/>
    <property type="match status" value="1"/>
</dbReference>
<evidence type="ECO:0000313" key="4">
    <source>
        <dbReference type="EMBL" id="OJJ47502.1"/>
    </source>
</evidence>
<dbReference type="GO" id="GO:0016491">
    <property type="term" value="F:oxidoreductase activity"/>
    <property type="evidence" value="ECO:0007669"/>
    <property type="project" value="UniProtKB-KW"/>
</dbReference>
<evidence type="ECO:0000313" key="5">
    <source>
        <dbReference type="Proteomes" id="UP000184188"/>
    </source>
</evidence>
<reference evidence="5" key="1">
    <citation type="journal article" date="2017" name="Genome Biol.">
        <title>Comparative genomics reveals high biological diversity and specific adaptations in the industrially and medically important fungal genus Aspergillus.</title>
        <authorList>
            <person name="de Vries R.P."/>
            <person name="Riley R."/>
            <person name="Wiebenga A."/>
            <person name="Aguilar-Osorio G."/>
            <person name="Amillis S."/>
            <person name="Uchima C.A."/>
            <person name="Anderluh G."/>
            <person name="Asadollahi M."/>
            <person name="Askin M."/>
            <person name="Barry K."/>
            <person name="Battaglia E."/>
            <person name="Bayram O."/>
            <person name="Benocci T."/>
            <person name="Braus-Stromeyer S.A."/>
            <person name="Caldana C."/>
            <person name="Canovas D."/>
            <person name="Cerqueira G.C."/>
            <person name="Chen F."/>
            <person name="Chen W."/>
            <person name="Choi C."/>
            <person name="Clum A."/>
            <person name="Dos Santos R.A."/>
            <person name="Damasio A.R."/>
            <person name="Diallinas G."/>
            <person name="Emri T."/>
            <person name="Fekete E."/>
            <person name="Flipphi M."/>
            <person name="Freyberg S."/>
            <person name="Gallo A."/>
            <person name="Gournas C."/>
            <person name="Habgood R."/>
            <person name="Hainaut M."/>
            <person name="Harispe M.L."/>
            <person name="Henrissat B."/>
            <person name="Hilden K.S."/>
            <person name="Hope R."/>
            <person name="Hossain A."/>
            <person name="Karabika E."/>
            <person name="Karaffa L."/>
            <person name="Karanyi Z."/>
            <person name="Krasevec N."/>
            <person name="Kuo A."/>
            <person name="Kusch H."/>
            <person name="LaButti K."/>
            <person name="Lagendijk E.L."/>
            <person name="Lapidus A."/>
            <person name="Levasseur A."/>
            <person name="Lindquist E."/>
            <person name="Lipzen A."/>
            <person name="Logrieco A.F."/>
            <person name="MacCabe A."/>
            <person name="Maekelae M.R."/>
            <person name="Malavazi I."/>
            <person name="Melin P."/>
            <person name="Meyer V."/>
            <person name="Mielnichuk N."/>
            <person name="Miskei M."/>
            <person name="Molnar A.P."/>
            <person name="Mule G."/>
            <person name="Ngan C.Y."/>
            <person name="Orejas M."/>
            <person name="Orosz E."/>
            <person name="Ouedraogo J.P."/>
            <person name="Overkamp K.M."/>
            <person name="Park H.-S."/>
            <person name="Perrone G."/>
            <person name="Piumi F."/>
            <person name="Punt P.J."/>
            <person name="Ram A.F."/>
            <person name="Ramon A."/>
            <person name="Rauscher S."/>
            <person name="Record E."/>
            <person name="Riano-Pachon D.M."/>
            <person name="Robert V."/>
            <person name="Roehrig J."/>
            <person name="Ruller R."/>
            <person name="Salamov A."/>
            <person name="Salih N.S."/>
            <person name="Samson R.A."/>
            <person name="Sandor E."/>
            <person name="Sanguinetti M."/>
            <person name="Schuetze T."/>
            <person name="Sepcic K."/>
            <person name="Shelest E."/>
            <person name="Sherlock G."/>
            <person name="Sophianopoulou V."/>
            <person name="Squina F.M."/>
            <person name="Sun H."/>
            <person name="Susca A."/>
            <person name="Todd R.B."/>
            <person name="Tsang A."/>
            <person name="Unkles S.E."/>
            <person name="van de Wiele N."/>
            <person name="van Rossen-Uffink D."/>
            <person name="Oliveira J.V."/>
            <person name="Vesth T.C."/>
            <person name="Visser J."/>
            <person name="Yu J.-H."/>
            <person name="Zhou M."/>
            <person name="Andersen M.R."/>
            <person name="Archer D.B."/>
            <person name="Baker S.E."/>
            <person name="Benoit I."/>
            <person name="Brakhage A.A."/>
            <person name="Braus G.H."/>
            <person name="Fischer R."/>
            <person name="Frisvad J.C."/>
            <person name="Goldman G.H."/>
            <person name="Houbraken J."/>
            <person name="Oakley B."/>
            <person name="Pocsi I."/>
            <person name="Scazzocchio C."/>
            <person name="Seiboth B."/>
            <person name="vanKuyk P.A."/>
            <person name="Wortman J."/>
            <person name="Dyer P.S."/>
            <person name="Grigoriev I.V."/>
        </authorList>
    </citation>
    <scope>NUCLEOTIDE SEQUENCE [LARGE SCALE GENOMIC DNA]</scope>
    <source>
        <strain evidence="5">CBS 506.65</strain>
    </source>
</reference>
<keyword evidence="2" id="KW-0560">Oxidoreductase</keyword>
<keyword evidence="5" id="KW-1185">Reference proteome</keyword>